<reference evidence="3" key="2">
    <citation type="journal article" date="2022" name="Res Sq">
        <title>Evolution of multicellular longitudinally dividing oral cavity symbionts (Neisseriaceae).</title>
        <authorList>
            <person name="Nyongesa S."/>
            <person name="Weber P."/>
            <person name="Bernet E."/>
            <person name="Pullido F."/>
            <person name="Nieckarz M."/>
            <person name="Delaby M."/>
            <person name="Nieves C."/>
            <person name="Viehboeck T."/>
            <person name="Krause N."/>
            <person name="Rivera-Millot A."/>
            <person name="Nakamura A."/>
            <person name="Vischer N."/>
            <person name="VanNieuwenhze M."/>
            <person name="Brun Y."/>
            <person name="Cava F."/>
            <person name="Bulgheresi S."/>
            <person name="Veyrier F."/>
        </authorList>
    </citation>
    <scope>NUCLEOTIDE SEQUENCE</scope>
    <source>
        <strain evidence="3">1258/02</strain>
    </source>
</reference>
<protein>
    <submittedName>
        <fullName evidence="3">IS5 family transposase</fullName>
    </submittedName>
</protein>
<dbReference type="PANTHER" id="PTHR30007:SF1">
    <property type="entry name" value="BLR1914 PROTEIN"/>
    <property type="match status" value="1"/>
</dbReference>
<feature type="domain" description="Transposase IS4-like" evidence="1">
    <location>
        <begin position="88"/>
        <end position="246"/>
    </location>
</feature>
<feature type="domain" description="Insertion element IS402-like" evidence="2">
    <location>
        <begin position="6"/>
        <end position="75"/>
    </location>
</feature>
<dbReference type="Proteomes" id="UP000829756">
    <property type="component" value="Chromosome"/>
</dbReference>
<dbReference type="GO" id="GO:0004803">
    <property type="term" value="F:transposase activity"/>
    <property type="evidence" value="ECO:0007669"/>
    <property type="project" value="InterPro"/>
</dbReference>
<dbReference type="GO" id="GO:0003677">
    <property type="term" value="F:DNA binding"/>
    <property type="evidence" value="ECO:0007669"/>
    <property type="project" value="InterPro"/>
</dbReference>
<evidence type="ECO:0000259" key="1">
    <source>
        <dbReference type="Pfam" id="PF01609"/>
    </source>
</evidence>
<reference evidence="3" key="1">
    <citation type="submission" date="2021-12" db="EMBL/GenBank/DDBJ databases">
        <authorList>
            <person name="Veyrier F.J."/>
        </authorList>
    </citation>
    <scope>NUCLEOTIDE SEQUENCE</scope>
    <source>
        <strain evidence="3">1258/02</strain>
    </source>
</reference>
<evidence type="ECO:0000313" key="3">
    <source>
        <dbReference type="EMBL" id="UOO79357.1"/>
    </source>
</evidence>
<dbReference type="InterPro" id="IPR002559">
    <property type="entry name" value="Transposase_11"/>
</dbReference>
<dbReference type="PANTHER" id="PTHR30007">
    <property type="entry name" value="PHP DOMAIN PROTEIN"/>
    <property type="match status" value="1"/>
</dbReference>
<dbReference type="InterPro" id="IPR025161">
    <property type="entry name" value="IS402-like_dom"/>
</dbReference>
<organism evidence="3 4">
    <name type="scientific">Uruburuella suis</name>
    <dbReference type="NCBI Taxonomy" id="252130"/>
    <lineage>
        <taxon>Bacteria</taxon>
        <taxon>Pseudomonadati</taxon>
        <taxon>Pseudomonadota</taxon>
        <taxon>Betaproteobacteria</taxon>
        <taxon>Neisseriales</taxon>
        <taxon>Neisseriaceae</taxon>
        <taxon>Uruburuella</taxon>
    </lineage>
</organism>
<dbReference type="Pfam" id="PF01609">
    <property type="entry name" value="DDE_Tnp_1"/>
    <property type="match status" value="1"/>
</dbReference>
<accession>A0AAE9GTF6</accession>
<dbReference type="KEGG" id="usu:LVJ78_11875"/>
<dbReference type="AlphaFoldDB" id="A0AAE9GTF6"/>
<name>A0AAE9GTF6_9NEIS</name>
<evidence type="ECO:0000259" key="2">
    <source>
        <dbReference type="Pfam" id="PF13340"/>
    </source>
</evidence>
<dbReference type="Pfam" id="PF13340">
    <property type="entry name" value="DUF4096"/>
    <property type="match status" value="1"/>
</dbReference>
<dbReference type="EMBL" id="CP091507">
    <property type="protein sequence ID" value="UOO79357.1"/>
    <property type="molecule type" value="Genomic_DNA"/>
</dbReference>
<sequence>MPRTLLKDEYWSKLLNILLDLGVYHKKNLRLKIEGILYRIRTGIPWEDIPPFFGKGNSLLRLFHRWSEKGIFQSILNALTEFPDMEWVFIDGSYVKVHQYAAATVGEAAAIGHSRGGNSTKIHLAVDACGNPVGFKVTSGTVNDITAAPELLDSVDLSSTEVLTADKGYDSDAFRQLLADMGIRPNIPYKKDRERLNVCMDWYLYKARHLVENAFEKLKHFRAVTTRYDRLKRHYESVVALACIMLWLPL</sequence>
<proteinExistence type="predicted"/>
<dbReference type="NCBIfam" id="NF033580">
    <property type="entry name" value="transpos_IS5_3"/>
    <property type="match status" value="1"/>
</dbReference>
<dbReference type="GO" id="GO:0006313">
    <property type="term" value="P:DNA transposition"/>
    <property type="evidence" value="ECO:0007669"/>
    <property type="project" value="InterPro"/>
</dbReference>
<dbReference type="RefSeq" id="WP_244802575.1">
    <property type="nucleotide sequence ID" value="NZ_CP091507.1"/>
</dbReference>
<gene>
    <name evidence="3" type="ORF">LVJ78_11875</name>
</gene>
<evidence type="ECO:0000313" key="4">
    <source>
        <dbReference type="Proteomes" id="UP000829756"/>
    </source>
</evidence>